<evidence type="ECO:0000256" key="1">
    <source>
        <dbReference type="SAM" id="MobiDB-lite"/>
    </source>
</evidence>
<accession>T1HJ43</accession>
<dbReference type="EnsemblMetazoa" id="RPRC004066-RA">
    <property type="protein sequence ID" value="RPRC004066-PA"/>
    <property type="gene ID" value="RPRC004066"/>
</dbReference>
<dbReference type="Proteomes" id="UP000015103">
    <property type="component" value="Unassembled WGS sequence"/>
</dbReference>
<dbReference type="PANTHER" id="PTHR46232:SF1">
    <property type="entry name" value="SWI_SNF-RELATED MATRIX-ASSOCIATED ACTIN-DEPENDENT REGULATOR OF CHROMATIN SUBFAMILY E MEMBER 1"/>
    <property type="match status" value="1"/>
</dbReference>
<feature type="region of interest" description="Disordered" evidence="1">
    <location>
        <begin position="115"/>
        <end position="144"/>
    </location>
</feature>
<dbReference type="GO" id="GO:0016514">
    <property type="term" value="C:SWI/SNF complex"/>
    <property type="evidence" value="ECO:0007669"/>
    <property type="project" value="TreeGrafter"/>
</dbReference>
<dbReference type="RefSeq" id="XP_073977629.1">
    <property type="nucleotide sequence ID" value="XM_074121528.1"/>
</dbReference>
<dbReference type="HOGENOM" id="CLU_1083029_0_0_1"/>
<dbReference type="PROSITE" id="PS50118">
    <property type="entry name" value="HMG_BOX_2"/>
    <property type="match status" value="1"/>
</dbReference>
<dbReference type="AlphaFoldDB" id="T1HJ43"/>
<dbReference type="SUPFAM" id="SSF47095">
    <property type="entry name" value="HMG-box"/>
    <property type="match status" value="1"/>
</dbReference>
<sequence length="257" mass="30264">MNSEEWTIFRAPRLGSNTNFIPRKMINKRSLPPNLPSTPFMRFSKANMDKLLEYYPDSKPWNVGRLMGQLWRELPEKEKQPYFDAYKAAKSDYDKKLKLFLTATSRNCYTEDQESYVKDAPSNESSTFSENEEFGIEPAEDETDLSDDSFAEIRKAHSRYVRNNLLMKVIFSDTKVFKDEITNFNERFERLKKSGNTLEAYLKKRLAEVHNLEQIHEQRMKEIQESNANFQKQLRQNMVYSKLINWCSLPPGNNAEP</sequence>
<reference evidence="2" key="1">
    <citation type="submission" date="2015-05" db="UniProtKB">
        <authorList>
            <consortium name="EnsemblMetazoa"/>
        </authorList>
    </citation>
    <scope>IDENTIFICATION</scope>
</reference>
<dbReference type="VEuPathDB" id="VectorBase:RPRC004066"/>
<feature type="compositionally biased region" description="Acidic residues" evidence="1">
    <location>
        <begin position="130"/>
        <end position="144"/>
    </location>
</feature>
<dbReference type="GeneID" id="141450761"/>
<evidence type="ECO:0000313" key="2">
    <source>
        <dbReference type="EnsemblMetazoa" id="RPRC004066-PA"/>
    </source>
</evidence>
<dbReference type="GO" id="GO:0016922">
    <property type="term" value="F:nuclear receptor binding"/>
    <property type="evidence" value="ECO:0007669"/>
    <property type="project" value="TreeGrafter"/>
</dbReference>
<dbReference type="InParanoid" id="T1HJ43"/>
<dbReference type="OMA" id="QHEYEIE"/>
<organism evidence="2 3">
    <name type="scientific">Rhodnius prolixus</name>
    <name type="common">Triatomid bug</name>
    <dbReference type="NCBI Taxonomy" id="13249"/>
    <lineage>
        <taxon>Eukaryota</taxon>
        <taxon>Metazoa</taxon>
        <taxon>Ecdysozoa</taxon>
        <taxon>Arthropoda</taxon>
        <taxon>Hexapoda</taxon>
        <taxon>Insecta</taxon>
        <taxon>Pterygota</taxon>
        <taxon>Neoptera</taxon>
        <taxon>Paraneoptera</taxon>
        <taxon>Hemiptera</taxon>
        <taxon>Heteroptera</taxon>
        <taxon>Panheteroptera</taxon>
        <taxon>Cimicomorpha</taxon>
        <taxon>Reduviidae</taxon>
        <taxon>Triatominae</taxon>
        <taxon>Rhodnius</taxon>
    </lineage>
</organism>
<dbReference type="InterPro" id="IPR009071">
    <property type="entry name" value="HMG_box_dom"/>
</dbReference>
<proteinExistence type="predicted"/>
<protein>
    <submittedName>
        <fullName evidence="2">HMG box domain-containing protein</fullName>
    </submittedName>
</protein>
<evidence type="ECO:0000313" key="3">
    <source>
        <dbReference type="Proteomes" id="UP000015103"/>
    </source>
</evidence>
<dbReference type="SMART" id="SM00398">
    <property type="entry name" value="HMG"/>
    <property type="match status" value="1"/>
</dbReference>
<dbReference type="Gene3D" id="1.10.30.10">
    <property type="entry name" value="High mobility group box domain"/>
    <property type="match status" value="1"/>
</dbReference>
<dbReference type="EMBL" id="ACPB03020189">
    <property type="status" value="NOT_ANNOTATED_CDS"/>
    <property type="molecule type" value="Genomic_DNA"/>
</dbReference>
<dbReference type="Pfam" id="PF00505">
    <property type="entry name" value="HMG_box"/>
    <property type="match status" value="1"/>
</dbReference>
<dbReference type="eggNOG" id="KOG4715">
    <property type="taxonomic scope" value="Eukaryota"/>
</dbReference>
<name>T1HJ43_RHOPR</name>
<keyword evidence="3" id="KW-1185">Reference proteome</keyword>
<dbReference type="STRING" id="13249.T1HJ43"/>
<dbReference type="GO" id="GO:0031492">
    <property type="term" value="F:nucleosomal DNA binding"/>
    <property type="evidence" value="ECO:0007669"/>
    <property type="project" value="TreeGrafter"/>
</dbReference>
<dbReference type="InterPro" id="IPR036910">
    <property type="entry name" value="HMG_box_dom_sf"/>
</dbReference>
<dbReference type="GO" id="GO:0045892">
    <property type="term" value="P:negative regulation of DNA-templated transcription"/>
    <property type="evidence" value="ECO:0007669"/>
    <property type="project" value="TreeGrafter"/>
</dbReference>
<dbReference type="PANTHER" id="PTHR46232">
    <property type="entry name" value="SMARCE1 REGULATOR OF CHROMATIN"/>
    <property type="match status" value="1"/>
</dbReference>